<dbReference type="EMBL" id="FWXN01000011">
    <property type="protein sequence ID" value="SMC84810.1"/>
    <property type="molecule type" value="Genomic_DNA"/>
</dbReference>
<feature type="compositionally biased region" description="Basic residues" evidence="1">
    <location>
        <begin position="119"/>
        <end position="133"/>
    </location>
</feature>
<organism evidence="2 3">
    <name type="scientific">Janibacter indicus</name>
    <dbReference type="NCBI Taxonomy" id="857417"/>
    <lineage>
        <taxon>Bacteria</taxon>
        <taxon>Bacillati</taxon>
        <taxon>Actinomycetota</taxon>
        <taxon>Actinomycetes</taxon>
        <taxon>Micrococcales</taxon>
        <taxon>Intrasporangiaceae</taxon>
        <taxon>Janibacter</taxon>
    </lineage>
</organism>
<evidence type="ECO:0000313" key="2">
    <source>
        <dbReference type="EMBL" id="SMC84810.1"/>
    </source>
</evidence>
<name>A0A1W2CHZ4_9MICO</name>
<feature type="compositionally biased region" description="Basic residues" evidence="1">
    <location>
        <begin position="149"/>
        <end position="161"/>
    </location>
</feature>
<feature type="compositionally biased region" description="Basic and acidic residues" evidence="1">
    <location>
        <begin position="54"/>
        <end position="64"/>
    </location>
</feature>
<evidence type="ECO:0000256" key="1">
    <source>
        <dbReference type="SAM" id="MobiDB-lite"/>
    </source>
</evidence>
<proteinExistence type="predicted"/>
<feature type="region of interest" description="Disordered" evidence="1">
    <location>
        <begin position="405"/>
        <end position="431"/>
    </location>
</feature>
<dbReference type="AlphaFoldDB" id="A0A1W2CHZ4"/>
<feature type="region of interest" description="Disordered" evidence="1">
    <location>
        <begin position="343"/>
        <end position="372"/>
    </location>
</feature>
<feature type="compositionally biased region" description="Basic residues" evidence="1">
    <location>
        <begin position="82"/>
        <end position="95"/>
    </location>
</feature>
<feature type="region of interest" description="Disordered" evidence="1">
    <location>
        <begin position="108"/>
        <end position="241"/>
    </location>
</feature>
<gene>
    <name evidence="2" type="ORF">SAMN06296429_111171</name>
</gene>
<feature type="compositionally biased region" description="Basic residues" evidence="1">
    <location>
        <begin position="270"/>
        <end position="288"/>
    </location>
</feature>
<accession>A0A1W2CHZ4</accession>
<feature type="compositionally biased region" description="Basic and acidic residues" evidence="1">
    <location>
        <begin position="357"/>
        <end position="372"/>
    </location>
</feature>
<feature type="compositionally biased region" description="Basic residues" evidence="1">
    <location>
        <begin position="42"/>
        <end position="53"/>
    </location>
</feature>
<reference evidence="2 3" key="1">
    <citation type="submission" date="2017-04" db="EMBL/GenBank/DDBJ databases">
        <authorList>
            <person name="Afonso C.L."/>
            <person name="Miller P.J."/>
            <person name="Scott M.A."/>
            <person name="Spackman E."/>
            <person name="Goraichik I."/>
            <person name="Dimitrov K.M."/>
            <person name="Suarez D.L."/>
            <person name="Swayne D.E."/>
        </authorList>
    </citation>
    <scope>NUCLEOTIDE SEQUENCE [LARGE SCALE GENOMIC DNA]</scope>
    <source>
        <strain evidence="2 3">CGMCC 1.12511</strain>
    </source>
</reference>
<sequence>MTALPSAHSPDHDDVDEGKDERAQRIEHRHGRTGRRHDGPHRPRSSPRRRPHATHGERKGEARLRAHRPARGGRLDDDRRGPGRARQRRLVRLRRSVHLHHRLPLLRPARRVQGAQAARRARHSRRGVRKRQGLHADGPAGALRAPLRRDRRCRAARRPRARRPDGLPAGHPVDRRRGGLRRSGAGLHGPAPVDPTRRTQPRADGPRRARTGRGHRRDRRRARHHAHPHRRPGHRRHRRPGPLPLGCLLHRDDDPHRALHGPVPALPAARRGRRGLAHRRGPARRGHHRWRLGRRAPDAVADLHPRADHAGLAAHRLRLGRVGAPGLAAPRPPRLPVDLHEGRHDHAARDRHPRRAPRGEDAGGHRVRVDGHRSRLRRVALPLPLHHHRLRRPLRLPRADLLGHHPQAHREGEPGPLQSVTAPCSPSPSSP</sequence>
<dbReference type="Proteomes" id="UP000192634">
    <property type="component" value="Unassembled WGS sequence"/>
</dbReference>
<feature type="region of interest" description="Disordered" evidence="1">
    <location>
        <begin position="1"/>
        <end position="95"/>
    </location>
</feature>
<feature type="compositionally biased region" description="Basic residues" evidence="1">
    <location>
        <begin position="208"/>
        <end position="240"/>
    </location>
</feature>
<feature type="region of interest" description="Disordered" evidence="1">
    <location>
        <begin position="258"/>
        <end position="288"/>
    </location>
</feature>
<protein>
    <submittedName>
        <fullName evidence="2">Uncharacterized protein</fullName>
    </submittedName>
</protein>
<evidence type="ECO:0000313" key="3">
    <source>
        <dbReference type="Proteomes" id="UP000192634"/>
    </source>
</evidence>